<dbReference type="EMBL" id="LT629776">
    <property type="protein sequence ID" value="SDR83210.1"/>
    <property type="molecule type" value="Genomic_DNA"/>
</dbReference>
<keyword evidence="1" id="KW-0472">Membrane</keyword>
<sequence length="186" mass="19308">MIALRPGRWLTTSAVLALLAVTGWLSRTTFVTVPLLQERLPAPLLIAIAVAAVATTPLHETFPDLVRTLPRARTVHALGVGAVLVLACASMYPALATSTRGTVDQQVALPLFLLLLGMALVGVAHFGRATPLIVLALGLTTLPVMTAPGNPVTATLAALPDVVAATMTLGAAALLLVRGPRREHAR</sequence>
<feature type="transmembrane region" description="Helical" evidence="1">
    <location>
        <begin position="107"/>
        <end position="125"/>
    </location>
</feature>
<keyword evidence="1" id="KW-1133">Transmembrane helix</keyword>
<gene>
    <name evidence="2" type="ORF">SAMN04489860_0171</name>
</gene>
<feature type="transmembrane region" description="Helical" evidence="1">
    <location>
        <begin position="132"/>
        <end position="150"/>
    </location>
</feature>
<protein>
    <submittedName>
        <fullName evidence="2">Uncharacterized protein</fullName>
    </submittedName>
</protein>
<keyword evidence="3" id="KW-1185">Reference proteome</keyword>
<dbReference type="AlphaFoldDB" id="A0A1H1M976"/>
<reference evidence="2 3" key="1">
    <citation type="submission" date="2016-10" db="EMBL/GenBank/DDBJ databases">
        <authorList>
            <person name="de Groot N.N."/>
        </authorList>
    </citation>
    <scope>NUCLEOTIDE SEQUENCE [LARGE SCALE GENOMIC DNA]</scope>
    <source>
        <strain evidence="2 3">DSM 22126</strain>
    </source>
</reference>
<organism evidence="2 3">
    <name type="scientific">Paraoerskovia marina</name>
    <dbReference type="NCBI Taxonomy" id="545619"/>
    <lineage>
        <taxon>Bacteria</taxon>
        <taxon>Bacillati</taxon>
        <taxon>Actinomycetota</taxon>
        <taxon>Actinomycetes</taxon>
        <taxon>Micrococcales</taxon>
        <taxon>Cellulomonadaceae</taxon>
        <taxon>Paraoerskovia</taxon>
    </lineage>
</organism>
<name>A0A1H1M976_9CELL</name>
<evidence type="ECO:0000256" key="1">
    <source>
        <dbReference type="SAM" id="Phobius"/>
    </source>
</evidence>
<keyword evidence="1" id="KW-0812">Transmembrane</keyword>
<evidence type="ECO:0000313" key="3">
    <source>
        <dbReference type="Proteomes" id="UP000185663"/>
    </source>
</evidence>
<proteinExistence type="predicted"/>
<feature type="transmembrane region" description="Helical" evidence="1">
    <location>
        <begin position="74"/>
        <end position="95"/>
    </location>
</feature>
<feature type="transmembrane region" description="Helical" evidence="1">
    <location>
        <begin position="44"/>
        <end position="62"/>
    </location>
</feature>
<evidence type="ECO:0000313" key="2">
    <source>
        <dbReference type="EMBL" id="SDR83210.1"/>
    </source>
</evidence>
<feature type="transmembrane region" description="Helical" evidence="1">
    <location>
        <begin position="156"/>
        <end position="177"/>
    </location>
</feature>
<dbReference type="RefSeq" id="WP_083371222.1">
    <property type="nucleotide sequence ID" value="NZ_LT629776.1"/>
</dbReference>
<dbReference type="STRING" id="545619.SAMN04489860_0171"/>
<accession>A0A1H1M976</accession>
<dbReference type="Proteomes" id="UP000185663">
    <property type="component" value="Chromosome I"/>
</dbReference>